<organism evidence="1 2">
    <name type="scientific">Parenemella sanctibonifatiensis</name>
    <dbReference type="NCBI Taxonomy" id="2016505"/>
    <lineage>
        <taxon>Bacteria</taxon>
        <taxon>Bacillati</taxon>
        <taxon>Actinomycetota</taxon>
        <taxon>Actinomycetes</taxon>
        <taxon>Propionibacteriales</taxon>
        <taxon>Propionibacteriaceae</taxon>
        <taxon>Parenemella</taxon>
    </lineage>
</organism>
<dbReference type="AlphaFoldDB" id="A0A255ER07"/>
<sequence length="92" mass="9921">MSVPVREIRVVLWELPIMGAFGRGARRWAGYGPAKSALAVAAKKLALPVAWLVQQPLIEKRVMRLMWGPDGVELIQQTPAGADLDATATCPG</sequence>
<dbReference type="EMBL" id="NMVJ01000001">
    <property type="protein sequence ID" value="OYN92035.1"/>
    <property type="molecule type" value="Genomic_DNA"/>
</dbReference>
<protein>
    <submittedName>
        <fullName evidence="1">Uncharacterized protein</fullName>
    </submittedName>
</protein>
<dbReference type="RefSeq" id="WP_094452060.1">
    <property type="nucleotide sequence ID" value="NZ_NMVJ01000001.1"/>
</dbReference>
<dbReference type="OrthoDB" id="108890at2"/>
<accession>A0A255ER07</accession>
<evidence type="ECO:0000313" key="2">
    <source>
        <dbReference type="Proteomes" id="UP000216300"/>
    </source>
</evidence>
<comment type="caution">
    <text evidence="1">The sequence shown here is derived from an EMBL/GenBank/DDBJ whole genome shotgun (WGS) entry which is preliminary data.</text>
</comment>
<gene>
    <name evidence="1" type="ORF">CGZ91_00450</name>
</gene>
<evidence type="ECO:0000313" key="1">
    <source>
        <dbReference type="EMBL" id="OYN92035.1"/>
    </source>
</evidence>
<reference evidence="1 2" key="1">
    <citation type="submission" date="2017-07" db="EMBL/GenBank/DDBJ databases">
        <title>Draft whole genome sequences of clinical Proprionibacteriaceae strains.</title>
        <authorList>
            <person name="Bernier A.-M."/>
            <person name="Bernard K."/>
            <person name="Domingo M.-C."/>
        </authorList>
    </citation>
    <scope>NUCLEOTIDE SEQUENCE [LARGE SCALE GENOMIC DNA]</scope>
    <source>
        <strain evidence="1 2">NML 150081</strain>
    </source>
</reference>
<proteinExistence type="predicted"/>
<dbReference type="Proteomes" id="UP000216300">
    <property type="component" value="Unassembled WGS sequence"/>
</dbReference>
<keyword evidence="2" id="KW-1185">Reference proteome</keyword>
<name>A0A255ER07_9ACTN</name>